<feature type="transmembrane region" description="Helical" evidence="8">
    <location>
        <begin position="350"/>
        <end position="369"/>
    </location>
</feature>
<keyword evidence="3 8" id="KW-0812">Transmembrane</keyword>
<evidence type="ECO:0000256" key="2">
    <source>
        <dbReference type="ARBA" id="ARBA00022448"/>
    </source>
</evidence>
<feature type="transmembrane region" description="Helical" evidence="8">
    <location>
        <begin position="407"/>
        <end position="431"/>
    </location>
</feature>
<evidence type="ECO:0000256" key="7">
    <source>
        <dbReference type="SAM" id="MobiDB-lite"/>
    </source>
</evidence>
<evidence type="ECO:0000256" key="5">
    <source>
        <dbReference type="ARBA" id="ARBA00022989"/>
    </source>
</evidence>
<dbReference type="AlphaFoldDB" id="A0A5E4NBF6"/>
<dbReference type="Gene3D" id="1.20.1250.20">
    <property type="entry name" value="MFS general substrate transporter like domains"/>
    <property type="match status" value="2"/>
</dbReference>
<keyword evidence="6 8" id="KW-0472">Membrane</keyword>
<feature type="transmembrane region" description="Helical" evidence="8">
    <location>
        <begin position="443"/>
        <end position="464"/>
    </location>
</feature>
<dbReference type="Proteomes" id="UP000325440">
    <property type="component" value="Unassembled WGS sequence"/>
</dbReference>
<evidence type="ECO:0000256" key="8">
    <source>
        <dbReference type="SAM" id="Phobius"/>
    </source>
</evidence>
<evidence type="ECO:0000256" key="3">
    <source>
        <dbReference type="ARBA" id="ARBA00022692"/>
    </source>
</evidence>
<evidence type="ECO:0000256" key="4">
    <source>
        <dbReference type="ARBA" id="ARBA00022847"/>
    </source>
</evidence>
<feature type="transmembrane region" description="Helical" evidence="8">
    <location>
        <begin position="178"/>
        <end position="203"/>
    </location>
</feature>
<feature type="transmembrane region" description="Helical" evidence="8">
    <location>
        <begin position="89"/>
        <end position="110"/>
    </location>
</feature>
<feature type="compositionally biased region" description="Basic and acidic residues" evidence="7">
    <location>
        <begin position="480"/>
        <end position="490"/>
    </location>
</feature>
<dbReference type="FunFam" id="1.20.1250.20:FF:000423">
    <property type="entry name" value="Putative inorganic phosphate cotransporter-like Protein"/>
    <property type="match status" value="1"/>
</dbReference>
<name>A0A5E4NBF6_9HEMI</name>
<evidence type="ECO:0000313" key="10">
    <source>
        <dbReference type="EMBL" id="VVC39795.1"/>
    </source>
</evidence>
<evidence type="ECO:0000259" key="9">
    <source>
        <dbReference type="PROSITE" id="PS50850"/>
    </source>
</evidence>
<dbReference type="InterPro" id="IPR036259">
    <property type="entry name" value="MFS_trans_sf"/>
</dbReference>
<keyword evidence="11" id="KW-1185">Reference proteome</keyword>
<feature type="transmembrane region" description="Helical" evidence="8">
    <location>
        <begin position="117"/>
        <end position="139"/>
    </location>
</feature>
<dbReference type="PANTHER" id="PTHR11662">
    <property type="entry name" value="SOLUTE CARRIER FAMILY 17"/>
    <property type="match status" value="1"/>
</dbReference>
<feature type="region of interest" description="Disordered" evidence="7">
    <location>
        <begin position="471"/>
        <end position="490"/>
    </location>
</feature>
<dbReference type="InterPro" id="IPR050382">
    <property type="entry name" value="MFS_Na/Anion_cotransporter"/>
</dbReference>
<evidence type="ECO:0000256" key="1">
    <source>
        <dbReference type="ARBA" id="ARBA00004141"/>
    </source>
</evidence>
<dbReference type="PANTHER" id="PTHR11662:SF280">
    <property type="entry name" value="FI21844P1-RELATED"/>
    <property type="match status" value="1"/>
</dbReference>
<dbReference type="PROSITE" id="PS50850">
    <property type="entry name" value="MFS"/>
    <property type="match status" value="1"/>
</dbReference>
<accession>A0A5E4NBF6</accession>
<dbReference type="SUPFAM" id="SSF103473">
    <property type="entry name" value="MFS general substrate transporter"/>
    <property type="match status" value="1"/>
</dbReference>
<feature type="transmembrane region" description="Helical" evidence="8">
    <location>
        <begin position="312"/>
        <end position="329"/>
    </location>
</feature>
<keyword evidence="4" id="KW-0769">Symport</keyword>
<gene>
    <name evidence="10" type="ORF">CINCED_3A021879</name>
</gene>
<dbReference type="GO" id="GO:0006820">
    <property type="term" value="P:monoatomic anion transport"/>
    <property type="evidence" value="ECO:0007669"/>
    <property type="project" value="TreeGrafter"/>
</dbReference>
<dbReference type="OrthoDB" id="2985014at2759"/>
<evidence type="ECO:0000313" key="11">
    <source>
        <dbReference type="Proteomes" id="UP000325440"/>
    </source>
</evidence>
<sequence>MELAEKRTEQQARDSEKDLDALQKLAPVIGFRHLQSLLLFLCVVCGFLLRVNLSVTIVAMNPVMNSTDYYKEISQHIPIFGWPTKMRSVLLSSFFVGYMLSNFPASVLGCRFDKKILLVYSISVSSLLAIASPLAVLTFGAPVLIGIRFAQGLSSAFMFPMIHGIMAKWTPPHERSRLVGFVVSGIQLGTMIALAISGILSSSSMGWPIVYYMSGAAGLTWAVLWLLLGAESLSKHRFVGQAEADYIRASLSNTVGHKIELSTTPWKFIFTSMPVWATTVAHIGHNWGFWLLLTEMPTFMNTVLKFDIKEDGLLSSLPYLAMFVLQLPVSYTADLLNKRKITSMTVSRKLWNTIAMWGGTVGLITLGYLENTTMVLTVYVFTVAIGCASNAGFNINHLDLSPNYAGLLMGITNTAAACGGIFAPLFAGLLIKDQTSVAEWQKVFISGAVVMFLSNLFFIIFGSAKTQPWNSLSSGTSKIDNNKQETEVVE</sequence>
<reference evidence="10 11" key="1">
    <citation type="submission" date="2019-08" db="EMBL/GenBank/DDBJ databases">
        <authorList>
            <person name="Alioto T."/>
            <person name="Alioto T."/>
            <person name="Gomez Garrido J."/>
        </authorList>
    </citation>
    <scope>NUCLEOTIDE SEQUENCE [LARGE SCALE GENOMIC DNA]</scope>
</reference>
<protein>
    <submittedName>
        <fullName evidence="10">Major facilitator superfamily,Major facilitator superfamily domain</fullName>
    </submittedName>
</protein>
<dbReference type="EMBL" id="CABPRJ010001897">
    <property type="protein sequence ID" value="VVC39795.1"/>
    <property type="molecule type" value="Genomic_DNA"/>
</dbReference>
<proteinExistence type="predicted"/>
<dbReference type="InterPro" id="IPR020846">
    <property type="entry name" value="MFS_dom"/>
</dbReference>
<dbReference type="InterPro" id="IPR011701">
    <property type="entry name" value="MFS"/>
</dbReference>
<feature type="transmembrane region" description="Helical" evidence="8">
    <location>
        <begin position="375"/>
        <end position="395"/>
    </location>
</feature>
<keyword evidence="5 8" id="KW-1133">Transmembrane helix</keyword>
<dbReference type="FunFam" id="1.20.1250.20:FF:000003">
    <property type="entry name" value="Solute carrier family 17 member 3"/>
    <property type="match status" value="1"/>
</dbReference>
<evidence type="ECO:0000256" key="6">
    <source>
        <dbReference type="ARBA" id="ARBA00023136"/>
    </source>
</evidence>
<dbReference type="GO" id="GO:0015293">
    <property type="term" value="F:symporter activity"/>
    <property type="evidence" value="ECO:0007669"/>
    <property type="project" value="UniProtKB-KW"/>
</dbReference>
<feature type="domain" description="Major facilitator superfamily (MFS) profile" evidence="9">
    <location>
        <begin position="38"/>
        <end position="466"/>
    </location>
</feature>
<dbReference type="GO" id="GO:0016020">
    <property type="term" value="C:membrane"/>
    <property type="evidence" value="ECO:0007669"/>
    <property type="project" value="UniProtKB-SubCell"/>
</dbReference>
<comment type="subcellular location">
    <subcellularLocation>
        <location evidence="1">Membrane</location>
        <topology evidence="1">Multi-pass membrane protein</topology>
    </subcellularLocation>
</comment>
<feature type="transmembrane region" description="Helical" evidence="8">
    <location>
        <begin position="37"/>
        <end position="60"/>
    </location>
</feature>
<organism evidence="10 11">
    <name type="scientific">Cinara cedri</name>
    <dbReference type="NCBI Taxonomy" id="506608"/>
    <lineage>
        <taxon>Eukaryota</taxon>
        <taxon>Metazoa</taxon>
        <taxon>Ecdysozoa</taxon>
        <taxon>Arthropoda</taxon>
        <taxon>Hexapoda</taxon>
        <taxon>Insecta</taxon>
        <taxon>Pterygota</taxon>
        <taxon>Neoptera</taxon>
        <taxon>Paraneoptera</taxon>
        <taxon>Hemiptera</taxon>
        <taxon>Sternorrhyncha</taxon>
        <taxon>Aphidomorpha</taxon>
        <taxon>Aphidoidea</taxon>
        <taxon>Aphididae</taxon>
        <taxon>Lachninae</taxon>
        <taxon>Cinara</taxon>
    </lineage>
</organism>
<feature type="transmembrane region" description="Helical" evidence="8">
    <location>
        <begin position="209"/>
        <end position="228"/>
    </location>
</feature>
<dbReference type="Pfam" id="PF07690">
    <property type="entry name" value="MFS_1"/>
    <property type="match status" value="1"/>
</dbReference>
<feature type="transmembrane region" description="Helical" evidence="8">
    <location>
        <begin position="145"/>
        <end position="166"/>
    </location>
</feature>
<keyword evidence="2" id="KW-0813">Transport</keyword>